<comment type="similarity">
    <text evidence="1">Belongs to the glutathione peroxidase family.</text>
</comment>
<evidence type="ECO:0000313" key="6">
    <source>
        <dbReference type="EMBL" id="EEC43061.1"/>
    </source>
</evidence>
<dbReference type="PaxDb" id="2850-Phatr50476"/>
<dbReference type="Proteomes" id="UP000000759">
    <property type="component" value="Chromosome 30"/>
</dbReference>
<dbReference type="RefSeq" id="XP_002185392.1">
    <property type="nucleotide sequence ID" value="XM_002185356.1"/>
</dbReference>
<evidence type="ECO:0000256" key="5">
    <source>
        <dbReference type="SAM" id="SignalP"/>
    </source>
</evidence>
<reference evidence="6 7" key="1">
    <citation type="journal article" date="2008" name="Nature">
        <title>The Phaeodactylum genome reveals the evolutionary history of diatom genomes.</title>
        <authorList>
            <person name="Bowler C."/>
            <person name="Allen A.E."/>
            <person name="Badger J.H."/>
            <person name="Grimwood J."/>
            <person name="Jabbari K."/>
            <person name="Kuo A."/>
            <person name="Maheswari U."/>
            <person name="Martens C."/>
            <person name="Maumus F."/>
            <person name="Otillar R.P."/>
            <person name="Rayko E."/>
            <person name="Salamov A."/>
            <person name="Vandepoele K."/>
            <person name="Beszteri B."/>
            <person name="Gruber A."/>
            <person name="Heijde M."/>
            <person name="Katinka M."/>
            <person name="Mock T."/>
            <person name="Valentin K."/>
            <person name="Verret F."/>
            <person name="Berges J.A."/>
            <person name="Brownlee C."/>
            <person name="Cadoret J.P."/>
            <person name="Chiovitti A."/>
            <person name="Choi C.J."/>
            <person name="Coesel S."/>
            <person name="De Martino A."/>
            <person name="Detter J.C."/>
            <person name="Durkin C."/>
            <person name="Falciatore A."/>
            <person name="Fournet J."/>
            <person name="Haruta M."/>
            <person name="Huysman M.J."/>
            <person name="Jenkins B.D."/>
            <person name="Jiroutova K."/>
            <person name="Jorgensen R.E."/>
            <person name="Joubert Y."/>
            <person name="Kaplan A."/>
            <person name="Kroger N."/>
            <person name="Kroth P.G."/>
            <person name="La Roche J."/>
            <person name="Lindquist E."/>
            <person name="Lommer M."/>
            <person name="Martin-Jezequel V."/>
            <person name="Lopez P.J."/>
            <person name="Lucas S."/>
            <person name="Mangogna M."/>
            <person name="McGinnis K."/>
            <person name="Medlin L.K."/>
            <person name="Montsant A."/>
            <person name="Oudot-Le Secq M.P."/>
            <person name="Napoli C."/>
            <person name="Obornik M."/>
            <person name="Parker M.S."/>
            <person name="Petit J.L."/>
            <person name="Porcel B.M."/>
            <person name="Poulsen N."/>
            <person name="Robison M."/>
            <person name="Rychlewski L."/>
            <person name="Rynearson T.A."/>
            <person name="Schmutz J."/>
            <person name="Shapiro H."/>
            <person name="Siaut M."/>
            <person name="Stanley M."/>
            <person name="Sussman M.R."/>
            <person name="Taylor A.R."/>
            <person name="Vardi A."/>
            <person name="von Dassow P."/>
            <person name="Vyverman W."/>
            <person name="Willis A."/>
            <person name="Wyrwicz L.S."/>
            <person name="Rokhsar D.S."/>
            <person name="Weissenbach J."/>
            <person name="Armbrust E.V."/>
            <person name="Green B.R."/>
            <person name="Van de Peer Y."/>
            <person name="Grigoriev I.V."/>
        </authorList>
    </citation>
    <scope>NUCLEOTIDE SEQUENCE [LARGE SCALE GENOMIC DNA]</scope>
    <source>
        <strain evidence="6 7">CCAP 1055/1</strain>
    </source>
</reference>
<reference evidence="7" key="2">
    <citation type="submission" date="2008-08" db="EMBL/GenBank/DDBJ databases">
        <authorList>
            <consortium name="Diatom Consortium"/>
            <person name="Grigoriev I."/>
            <person name="Grimwood J."/>
            <person name="Kuo A."/>
            <person name="Otillar R.P."/>
            <person name="Salamov A."/>
            <person name="Detter J.C."/>
            <person name="Lindquist E."/>
            <person name="Shapiro H."/>
            <person name="Lucas S."/>
            <person name="Glavina del Rio T."/>
            <person name="Pitluck S."/>
            <person name="Rokhsar D."/>
            <person name="Bowler C."/>
        </authorList>
    </citation>
    <scope>GENOME REANNOTATION</scope>
    <source>
        <strain evidence="7">CCAP 1055/1</strain>
    </source>
</reference>
<keyword evidence="2" id="KW-0575">Peroxidase</keyword>
<dbReference type="GO" id="GO:0004601">
    <property type="term" value="F:peroxidase activity"/>
    <property type="evidence" value="ECO:0007669"/>
    <property type="project" value="UniProtKB-KW"/>
</dbReference>
<keyword evidence="5" id="KW-0732">Signal</keyword>
<dbReference type="EMBL" id="CM000632">
    <property type="protein sequence ID" value="EEC43061.1"/>
    <property type="molecule type" value="Genomic_DNA"/>
</dbReference>
<dbReference type="Gene3D" id="3.40.30.10">
    <property type="entry name" value="Glutaredoxin"/>
    <property type="match status" value="1"/>
</dbReference>
<evidence type="ECO:0000256" key="1">
    <source>
        <dbReference type="ARBA" id="ARBA00006926"/>
    </source>
</evidence>
<evidence type="ECO:0000256" key="2">
    <source>
        <dbReference type="ARBA" id="ARBA00022559"/>
    </source>
</evidence>
<evidence type="ECO:0008006" key="8">
    <source>
        <dbReference type="Google" id="ProtNLM"/>
    </source>
</evidence>
<dbReference type="OrthoDB" id="446890at2759"/>
<dbReference type="PANTHER" id="PTHR11592:SF78">
    <property type="entry name" value="GLUTATHIONE PEROXIDASE"/>
    <property type="match status" value="1"/>
</dbReference>
<accession>B7GE81</accession>
<dbReference type="GO" id="GO:0006979">
    <property type="term" value="P:response to oxidative stress"/>
    <property type="evidence" value="ECO:0007669"/>
    <property type="project" value="InterPro"/>
</dbReference>
<dbReference type="STRING" id="556484.B7GE81"/>
<name>B7GE81_PHATC</name>
<dbReference type="InParanoid" id="B7GE81"/>
<dbReference type="PANTHER" id="PTHR11592">
    <property type="entry name" value="GLUTATHIONE PEROXIDASE"/>
    <property type="match status" value="1"/>
</dbReference>
<keyword evidence="3" id="KW-0560">Oxidoreductase</keyword>
<feature type="signal peptide" evidence="5">
    <location>
        <begin position="1"/>
        <end position="33"/>
    </location>
</feature>
<feature type="compositionally biased region" description="Low complexity" evidence="4">
    <location>
        <begin position="45"/>
        <end position="57"/>
    </location>
</feature>
<dbReference type="PROSITE" id="PS51355">
    <property type="entry name" value="GLUTATHIONE_PEROXID_3"/>
    <property type="match status" value="1"/>
</dbReference>
<gene>
    <name evidence="6" type="ORF">PHATRDRAFT_50476</name>
</gene>
<dbReference type="KEGG" id="pti:PHATRDRAFT_50476"/>
<sequence length="383" mass="41466">MRFGTKPAVLIPYAWVPWVAVLLLLTLPPLVSGIRSRTAFAVPTHTRTRPTVRAVPPGDDDHHHHESVASTDSDYSVPVSRTALEWTVQDYARRNMVSVLVGGMVLAIVPGVGGAGTDDNNNSNADNESFASIASRANVMSKKAASELPATASGVRATDQTCYDFSLPVAGLAVPMATLINQVFYDSNSDEARDGEAVKVKAIVVVNIKQDDPVARKTIPELISLATKYSGRDGTGAVAIVCCPTDQGYYEPDTSALLRLKLGAEYGYGINPATIVTDKVNLLGTGAHPFWRWLQSTSRTPAGLGRIEGNFEKFLIDGRTGLPVRRYPRKYAPLNLQDDVEALIATRPLPPAKANFLEAWRAAAAEAERDTYRFEKGLNVFDQ</sequence>
<feature type="region of interest" description="Disordered" evidence="4">
    <location>
        <begin position="45"/>
        <end position="72"/>
    </location>
</feature>
<organism evidence="6 7">
    <name type="scientific">Phaeodactylum tricornutum (strain CCAP 1055/1)</name>
    <dbReference type="NCBI Taxonomy" id="556484"/>
    <lineage>
        <taxon>Eukaryota</taxon>
        <taxon>Sar</taxon>
        <taxon>Stramenopiles</taxon>
        <taxon>Ochrophyta</taxon>
        <taxon>Bacillariophyta</taxon>
        <taxon>Bacillariophyceae</taxon>
        <taxon>Bacillariophycidae</taxon>
        <taxon>Naviculales</taxon>
        <taxon>Phaeodactylaceae</taxon>
        <taxon>Phaeodactylum</taxon>
    </lineage>
</organism>
<dbReference type="InterPro" id="IPR000889">
    <property type="entry name" value="Glutathione_peroxidase"/>
</dbReference>
<evidence type="ECO:0000256" key="4">
    <source>
        <dbReference type="SAM" id="MobiDB-lite"/>
    </source>
</evidence>
<dbReference type="SUPFAM" id="SSF52833">
    <property type="entry name" value="Thioredoxin-like"/>
    <property type="match status" value="1"/>
</dbReference>
<feature type="chain" id="PRO_5002853267" description="Glutathione peroxidase" evidence="5">
    <location>
        <begin position="34"/>
        <end position="383"/>
    </location>
</feature>
<dbReference type="GeneID" id="7199318"/>
<dbReference type="HOGENOM" id="CLU_677013_0_0_1"/>
<evidence type="ECO:0000313" key="7">
    <source>
        <dbReference type="Proteomes" id="UP000000759"/>
    </source>
</evidence>
<dbReference type="InterPro" id="IPR036249">
    <property type="entry name" value="Thioredoxin-like_sf"/>
</dbReference>
<keyword evidence="7" id="KW-1185">Reference proteome</keyword>
<evidence type="ECO:0000256" key="3">
    <source>
        <dbReference type="ARBA" id="ARBA00023002"/>
    </source>
</evidence>
<proteinExistence type="inferred from homology"/>
<dbReference type="AlphaFoldDB" id="B7GE81"/>
<dbReference type="eggNOG" id="KOG1651">
    <property type="taxonomic scope" value="Eukaryota"/>
</dbReference>
<protein>
    <recommendedName>
        <fullName evidence="8">Glutathione peroxidase</fullName>
    </recommendedName>
</protein>